<feature type="signal peptide" evidence="5">
    <location>
        <begin position="1"/>
        <end position="25"/>
    </location>
</feature>
<keyword evidence="8" id="KW-1185">Reference proteome</keyword>
<evidence type="ECO:0000256" key="4">
    <source>
        <dbReference type="RuleBase" id="RU003744"/>
    </source>
</evidence>
<dbReference type="GO" id="GO:0006865">
    <property type="term" value="P:amino acid transport"/>
    <property type="evidence" value="ECO:0007669"/>
    <property type="project" value="TreeGrafter"/>
</dbReference>
<feature type="chain" id="PRO_5003617420" evidence="5">
    <location>
        <begin position="26"/>
        <end position="341"/>
    </location>
</feature>
<proteinExistence type="inferred from homology"/>
<dbReference type="Gene3D" id="3.40.190.10">
    <property type="entry name" value="Periplasmic binding protein-like II"/>
    <property type="match status" value="2"/>
</dbReference>
<keyword evidence="3 5" id="KW-0732">Signal</keyword>
<gene>
    <name evidence="7" type="ORF">Thi970DRAFT_03899</name>
</gene>
<accession>H8Z4L7</accession>
<sequence length="341" mass="37366">MKPFLPRHRWLVAAALIAAASLANADTLDKIKSRGTLRCAVNGEVPGLSFKTGDDSWSGLDVDFCRALAAAVLGDADKVEFIPTLPADRFEALTKGRADVLARNTSWTQARELTQNIRFIGVLYYDGQSFMLPRASGKRSALELANTRVCALADTTNIDNAQRYFTRNQMPMEIIPFDELSAAADAYLEGRCDTLTTDQSQLHALRAVFPDPQAHRILPEVISREPLSPAVRGGDDKWFELARWTLFTLINAEILGIDSGNVTGARERAQSDEVRTLLGDDPEINAHLGLEAGWGARIIAAVGNYGEMFERNLGKDSGLDIKRGLNALWDQGGLLYAPPPR</sequence>
<dbReference type="Proteomes" id="UP000002964">
    <property type="component" value="Unassembled WGS sequence"/>
</dbReference>
<keyword evidence="2" id="KW-0813">Transport</keyword>
<reference evidence="8" key="1">
    <citation type="submission" date="2011-06" db="EMBL/GenBank/DDBJ databases">
        <authorList>
            <consortium name="US DOE Joint Genome Institute (JGI-PGF)"/>
            <person name="Lucas S."/>
            <person name="Han J."/>
            <person name="Lapidus A."/>
            <person name="Cheng J.-F."/>
            <person name="Goodwin L."/>
            <person name="Pitluck S."/>
            <person name="Peters L."/>
            <person name="Land M.L."/>
            <person name="Hauser L."/>
            <person name="Vogl K."/>
            <person name="Liu Z."/>
            <person name="Overmann J."/>
            <person name="Frigaard N.-U."/>
            <person name="Bryant D.A."/>
            <person name="Woyke T.J."/>
        </authorList>
    </citation>
    <scope>NUCLEOTIDE SEQUENCE [LARGE SCALE GENOMIC DNA]</scope>
    <source>
        <strain evidence="8">970</strain>
    </source>
</reference>
<dbReference type="Pfam" id="PF00497">
    <property type="entry name" value="SBP_bac_3"/>
    <property type="match status" value="1"/>
</dbReference>
<feature type="domain" description="Solute-binding protein family 3/N-terminal" evidence="6">
    <location>
        <begin position="36"/>
        <end position="258"/>
    </location>
</feature>
<evidence type="ECO:0000259" key="6">
    <source>
        <dbReference type="SMART" id="SM00062"/>
    </source>
</evidence>
<evidence type="ECO:0000313" key="8">
    <source>
        <dbReference type="Proteomes" id="UP000002964"/>
    </source>
</evidence>
<evidence type="ECO:0000313" key="7">
    <source>
        <dbReference type="EMBL" id="EIC20274.1"/>
    </source>
</evidence>
<dbReference type="PROSITE" id="PS01039">
    <property type="entry name" value="SBP_BACTERIAL_3"/>
    <property type="match status" value="1"/>
</dbReference>
<evidence type="ECO:0000256" key="5">
    <source>
        <dbReference type="SAM" id="SignalP"/>
    </source>
</evidence>
<name>H8Z4L7_9GAMM</name>
<dbReference type="InterPro" id="IPR001638">
    <property type="entry name" value="Solute-binding_3/MltF_N"/>
</dbReference>
<dbReference type="EMBL" id="JH603170">
    <property type="protein sequence ID" value="EIC20274.1"/>
    <property type="molecule type" value="Genomic_DNA"/>
</dbReference>
<evidence type="ECO:0000256" key="1">
    <source>
        <dbReference type="ARBA" id="ARBA00010333"/>
    </source>
</evidence>
<dbReference type="PANTHER" id="PTHR30085">
    <property type="entry name" value="AMINO ACID ABC TRANSPORTER PERMEASE"/>
    <property type="match status" value="1"/>
</dbReference>
<dbReference type="eggNOG" id="COG0834">
    <property type="taxonomic scope" value="Bacteria"/>
</dbReference>
<dbReference type="CDD" id="cd13692">
    <property type="entry name" value="PBP2_BztA"/>
    <property type="match status" value="1"/>
</dbReference>
<evidence type="ECO:0000256" key="2">
    <source>
        <dbReference type="ARBA" id="ARBA00022448"/>
    </source>
</evidence>
<dbReference type="SUPFAM" id="SSF53850">
    <property type="entry name" value="Periplasmic binding protein-like II"/>
    <property type="match status" value="1"/>
</dbReference>
<comment type="similarity">
    <text evidence="1 4">Belongs to the bacterial solute-binding protein 3 family.</text>
</comment>
<dbReference type="OrthoDB" id="9777941at2"/>
<organism evidence="7 8">
    <name type="scientific">Thiorhodovibrio frisius</name>
    <dbReference type="NCBI Taxonomy" id="631362"/>
    <lineage>
        <taxon>Bacteria</taxon>
        <taxon>Pseudomonadati</taxon>
        <taxon>Pseudomonadota</taxon>
        <taxon>Gammaproteobacteria</taxon>
        <taxon>Chromatiales</taxon>
        <taxon>Chromatiaceae</taxon>
        <taxon>Thiorhodovibrio</taxon>
    </lineage>
</organism>
<dbReference type="SMART" id="SM00062">
    <property type="entry name" value="PBPb"/>
    <property type="match status" value="1"/>
</dbReference>
<dbReference type="PANTHER" id="PTHR30085:SF7">
    <property type="entry name" value="AMINO-ACID ABC TRANSPORTER-BINDING PROTEIN YHDW-RELATED"/>
    <property type="match status" value="1"/>
</dbReference>
<evidence type="ECO:0000256" key="3">
    <source>
        <dbReference type="ARBA" id="ARBA00022729"/>
    </source>
</evidence>
<dbReference type="AlphaFoldDB" id="H8Z4L7"/>
<reference evidence="7 8" key="2">
    <citation type="submission" date="2011-11" db="EMBL/GenBank/DDBJ databases">
        <authorList>
            <consortium name="US DOE Joint Genome Institute"/>
            <person name="Lucas S."/>
            <person name="Han J."/>
            <person name="Lapidus A."/>
            <person name="Cheng J.-F."/>
            <person name="Goodwin L."/>
            <person name="Pitluck S."/>
            <person name="Peters L."/>
            <person name="Ovchinnikova G."/>
            <person name="Zhang X."/>
            <person name="Detter J.C."/>
            <person name="Han C."/>
            <person name="Tapia R."/>
            <person name="Land M."/>
            <person name="Hauser L."/>
            <person name="Kyrpides N."/>
            <person name="Ivanova N."/>
            <person name="Pagani I."/>
            <person name="Vogl K."/>
            <person name="Liu Z."/>
            <person name="Overmann J."/>
            <person name="Frigaard N.-U."/>
            <person name="Bryant D."/>
            <person name="Woyke T."/>
        </authorList>
    </citation>
    <scope>NUCLEOTIDE SEQUENCE [LARGE SCALE GENOMIC DNA]</scope>
    <source>
        <strain evidence="7 8">970</strain>
    </source>
</reference>
<dbReference type="RefSeq" id="WP_009150677.1">
    <property type="nucleotide sequence ID" value="NZ_CP121471.1"/>
</dbReference>
<dbReference type="HOGENOM" id="CLU_019602_3_2_6"/>
<protein>
    <submittedName>
        <fullName evidence="7">Periplasmic component of amino acid ABC-type transporter/signal transduction system</fullName>
    </submittedName>
</protein>
<dbReference type="STRING" id="631362.Thi970DRAFT_03899"/>
<dbReference type="InterPro" id="IPR051455">
    <property type="entry name" value="Bact_solute-bind_prot3"/>
</dbReference>
<dbReference type="InterPro" id="IPR018313">
    <property type="entry name" value="SBP_3_CS"/>
</dbReference>